<evidence type="ECO:0000313" key="7">
    <source>
        <dbReference type="EMBL" id="KAJ4922682.1"/>
    </source>
</evidence>
<sequence>MQDVSSKLKLFQTLSAPLMYGGFLLLVCGFLRHRYLRELDFDNVYLSAQFAELDRQVTCGGGASVLPITLSLQLSAREQRAMFRGVASVLKHLVMGGLLVALDFLVFWTLDQVNHQVKGDVVARAPVTVALQVSGSGYASDIFRDLVASFDVLQRGNVTVLSRKCLQPPAEPDHANCFLLGFLLGLALVVSVFGGFMQRCRRLERVWFVRQQILDQRRMEGRALRRLPGGAHLSHLLGGSAVSCLSCGEELRQDEDNMAACP</sequence>
<keyword evidence="4 5" id="KW-0472">Membrane</keyword>
<keyword evidence="2 5" id="KW-0812">Transmembrane</keyword>
<dbReference type="GO" id="GO:0016020">
    <property type="term" value="C:membrane"/>
    <property type="evidence" value="ECO:0007669"/>
    <property type="project" value="UniProtKB-SubCell"/>
</dbReference>
<evidence type="ECO:0000256" key="1">
    <source>
        <dbReference type="ARBA" id="ARBA00004141"/>
    </source>
</evidence>
<reference evidence="7" key="1">
    <citation type="submission" date="2022-11" db="EMBL/GenBank/DDBJ databases">
        <title>Chromosome-level genome of Pogonophryne albipinna.</title>
        <authorList>
            <person name="Jo E."/>
        </authorList>
    </citation>
    <scope>NUCLEOTIDE SEQUENCE</scope>
    <source>
        <strain evidence="7">SGF0006</strain>
        <tissue evidence="7">Muscle</tissue>
    </source>
</reference>
<evidence type="ECO:0000313" key="8">
    <source>
        <dbReference type="Proteomes" id="UP001219934"/>
    </source>
</evidence>
<name>A0AAD6ADB3_9TELE</name>
<dbReference type="Proteomes" id="UP001219934">
    <property type="component" value="Unassembled WGS sequence"/>
</dbReference>
<keyword evidence="3 5" id="KW-1133">Transmembrane helix</keyword>
<organism evidence="7 8">
    <name type="scientific">Pogonophryne albipinna</name>
    <dbReference type="NCBI Taxonomy" id="1090488"/>
    <lineage>
        <taxon>Eukaryota</taxon>
        <taxon>Metazoa</taxon>
        <taxon>Chordata</taxon>
        <taxon>Craniata</taxon>
        <taxon>Vertebrata</taxon>
        <taxon>Euteleostomi</taxon>
        <taxon>Actinopterygii</taxon>
        <taxon>Neopterygii</taxon>
        <taxon>Teleostei</taxon>
        <taxon>Neoteleostei</taxon>
        <taxon>Acanthomorphata</taxon>
        <taxon>Eupercaria</taxon>
        <taxon>Perciformes</taxon>
        <taxon>Notothenioidei</taxon>
        <taxon>Pogonophryne</taxon>
    </lineage>
</organism>
<dbReference type="Pfam" id="PF07782">
    <property type="entry name" value="DC_STAMP"/>
    <property type="match status" value="1"/>
</dbReference>
<feature type="transmembrane region" description="Helical" evidence="5">
    <location>
        <begin position="89"/>
        <end position="110"/>
    </location>
</feature>
<dbReference type="PANTHER" id="PTHR21041">
    <property type="entry name" value="DENDRITIC CELL-SPECIFIC TRANSMEMBRANE PROTEIN"/>
    <property type="match status" value="1"/>
</dbReference>
<protein>
    <recommendedName>
        <fullName evidence="6">Dendritic cell-specific transmembrane protein-like domain-containing protein</fullName>
    </recommendedName>
</protein>
<proteinExistence type="predicted"/>
<feature type="non-terminal residue" evidence="7">
    <location>
        <position position="262"/>
    </location>
</feature>
<evidence type="ECO:0000256" key="4">
    <source>
        <dbReference type="ARBA" id="ARBA00023136"/>
    </source>
</evidence>
<feature type="domain" description="Dendritic cell-specific transmembrane protein-like" evidence="6">
    <location>
        <begin position="41"/>
        <end position="203"/>
    </location>
</feature>
<evidence type="ECO:0000256" key="3">
    <source>
        <dbReference type="ARBA" id="ARBA00022989"/>
    </source>
</evidence>
<feature type="transmembrane region" description="Helical" evidence="5">
    <location>
        <begin position="178"/>
        <end position="197"/>
    </location>
</feature>
<feature type="transmembrane region" description="Helical" evidence="5">
    <location>
        <begin position="12"/>
        <end position="31"/>
    </location>
</feature>
<dbReference type="EMBL" id="JAPTMU010000061">
    <property type="protein sequence ID" value="KAJ4922682.1"/>
    <property type="molecule type" value="Genomic_DNA"/>
</dbReference>
<keyword evidence="8" id="KW-1185">Reference proteome</keyword>
<dbReference type="InterPro" id="IPR051856">
    <property type="entry name" value="CSR-E3_Ligase_Protein"/>
</dbReference>
<dbReference type="InterPro" id="IPR012858">
    <property type="entry name" value="DC_STAMP-like"/>
</dbReference>
<dbReference type="PANTHER" id="PTHR21041:SF6">
    <property type="entry name" value="DC-STAMP DOMAIN-CONTAINING PROTEIN 2"/>
    <property type="match status" value="1"/>
</dbReference>
<accession>A0AAD6ADB3</accession>
<comment type="subcellular location">
    <subcellularLocation>
        <location evidence="1">Membrane</location>
        <topology evidence="1">Multi-pass membrane protein</topology>
    </subcellularLocation>
</comment>
<evidence type="ECO:0000259" key="6">
    <source>
        <dbReference type="Pfam" id="PF07782"/>
    </source>
</evidence>
<dbReference type="AlphaFoldDB" id="A0AAD6ADB3"/>
<gene>
    <name evidence="7" type="ORF">JOQ06_024367</name>
</gene>
<evidence type="ECO:0000256" key="2">
    <source>
        <dbReference type="ARBA" id="ARBA00022692"/>
    </source>
</evidence>
<comment type="caution">
    <text evidence="7">The sequence shown here is derived from an EMBL/GenBank/DDBJ whole genome shotgun (WGS) entry which is preliminary data.</text>
</comment>
<evidence type="ECO:0000256" key="5">
    <source>
        <dbReference type="SAM" id="Phobius"/>
    </source>
</evidence>